<proteinExistence type="predicted"/>
<dbReference type="RefSeq" id="WP_245097234.1">
    <property type="nucleotide sequence ID" value="NZ_CP095053.1"/>
</dbReference>
<protein>
    <submittedName>
        <fullName evidence="1">Uncharacterized protein</fullName>
    </submittedName>
</protein>
<sequence length="127" mass="14779">MDVEKLCEQYNYLILTVIFSDEEYKRLKHLHHIVTEYAASWKSKANTDLQPFTFGAIYNLETLGIAFEHYDTLTGDRQINLEGLAVALLLNPGFIFSRGNYEFMRHGDTLKLKERLKKLYDAASREV</sequence>
<gene>
    <name evidence="1" type="ORF">MUN82_10300</name>
</gene>
<evidence type="ECO:0000313" key="1">
    <source>
        <dbReference type="EMBL" id="UOR07468.1"/>
    </source>
</evidence>
<evidence type="ECO:0000313" key="2">
    <source>
        <dbReference type="Proteomes" id="UP000829925"/>
    </source>
</evidence>
<dbReference type="Proteomes" id="UP000829925">
    <property type="component" value="Chromosome"/>
</dbReference>
<dbReference type="KEGG" id="haei:MUN82_10300"/>
<name>A0A8T9SZE4_9BACT</name>
<dbReference type="AlphaFoldDB" id="A0A8T9SZE4"/>
<keyword evidence="2" id="KW-1185">Reference proteome</keyword>
<reference evidence="1 2" key="1">
    <citation type="submission" date="2022-04" db="EMBL/GenBank/DDBJ databases">
        <title>Hymenobacter sp. isolated from the air.</title>
        <authorList>
            <person name="Won M."/>
            <person name="Lee C.-M."/>
            <person name="Woen H.-Y."/>
            <person name="Kwon S.-W."/>
        </authorList>
    </citation>
    <scope>NUCLEOTIDE SEQUENCE [LARGE SCALE GENOMIC DNA]</scope>
    <source>
        <strain evidence="2">5413 J-13</strain>
    </source>
</reference>
<organism evidence="1 2">
    <name type="scientific">Hymenobacter aerilatus</name>
    <dbReference type="NCBI Taxonomy" id="2932251"/>
    <lineage>
        <taxon>Bacteria</taxon>
        <taxon>Pseudomonadati</taxon>
        <taxon>Bacteroidota</taxon>
        <taxon>Cytophagia</taxon>
        <taxon>Cytophagales</taxon>
        <taxon>Hymenobacteraceae</taxon>
        <taxon>Hymenobacter</taxon>
    </lineage>
</organism>
<accession>A0A8T9SZE4</accession>
<dbReference type="EMBL" id="CP095053">
    <property type="protein sequence ID" value="UOR07468.1"/>
    <property type="molecule type" value="Genomic_DNA"/>
</dbReference>